<dbReference type="Pfam" id="PF00753">
    <property type="entry name" value="Lactamase_B"/>
    <property type="match status" value="1"/>
</dbReference>
<evidence type="ECO:0000313" key="4">
    <source>
        <dbReference type="Proteomes" id="UP000440694"/>
    </source>
</evidence>
<dbReference type="PANTHER" id="PTHR42951">
    <property type="entry name" value="METALLO-BETA-LACTAMASE DOMAIN-CONTAINING"/>
    <property type="match status" value="1"/>
</dbReference>
<comment type="caution">
    <text evidence="3">The sequence shown here is derived from an EMBL/GenBank/DDBJ whole genome shotgun (WGS) entry which is preliminary data.</text>
</comment>
<dbReference type="InterPro" id="IPR030829">
    <property type="entry name" value="SoxH-rel_PQQ_2"/>
</dbReference>
<keyword evidence="3" id="KW-0378">Hydrolase</keyword>
<accession>A0A6I3KQP7</accession>
<dbReference type="NCBIfam" id="TIGR04559">
    <property type="entry name" value="SoxH_rel_PQQ_2"/>
    <property type="match status" value="1"/>
</dbReference>
<dbReference type="SMART" id="SM00849">
    <property type="entry name" value="Lactamase_B"/>
    <property type="match status" value="1"/>
</dbReference>
<evidence type="ECO:0000313" key="3">
    <source>
        <dbReference type="EMBL" id="MTD96142.1"/>
    </source>
</evidence>
<dbReference type="Proteomes" id="UP000440694">
    <property type="component" value="Unassembled WGS sequence"/>
</dbReference>
<dbReference type="CDD" id="cd16282">
    <property type="entry name" value="metallo-hydrolase-like_MBL-fold"/>
    <property type="match status" value="1"/>
</dbReference>
<organism evidence="3 4">
    <name type="scientific">Hyphomicrobium album</name>
    <dbReference type="NCBI Taxonomy" id="2665159"/>
    <lineage>
        <taxon>Bacteria</taxon>
        <taxon>Pseudomonadati</taxon>
        <taxon>Pseudomonadota</taxon>
        <taxon>Alphaproteobacteria</taxon>
        <taxon>Hyphomicrobiales</taxon>
        <taxon>Hyphomicrobiaceae</taxon>
        <taxon>Hyphomicrobium</taxon>
    </lineage>
</organism>
<dbReference type="GO" id="GO:0016787">
    <property type="term" value="F:hydrolase activity"/>
    <property type="evidence" value="ECO:0007669"/>
    <property type="project" value="UniProtKB-KW"/>
</dbReference>
<comment type="similarity">
    <text evidence="1">Belongs to the metallo-beta-lactamase superfamily. Class-B beta-lactamase family.</text>
</comment>
<dbReference type="PANTHER" id="PTHR42951:SF4">
    <property type="entry name" value="ACYL-COENZYME A THIOESTERASE MBLAC2"/>
    <property type="match status" value="1"/>
</dbReference>
<dbReference type="AlphaFoldDB" id="A0A6I3KQP7"/>
<keyword evidence="4" id="KW-1185">Reference proteome</keyword>
<feature type="domain" description="Metallo-beta-lactamase" evidence="2">
    <location>
        <begin position="75"/>
        <end position="259"/>
    </location>
</feature>
<dbReference type="InterPro" id="IPR036866">
    <property type="entry name" value="RibonucZ/Hydroxyglut_hydro"/>
</dbReference>
<protein>
    <submittedName>
        <fullName evidence="3">Quinoprotein relay system zinc metallohydrolase 2</fullName>
    </submittedName>
</protein>
<dbReference type="InterPro" id="IPR001279">
    <property type="entry name" value="Metallo-B-lactamas"/>
</dbReference>
<evidence type="ECO:0000259" key="2">
    <source>
        <dbReference type="SMART" id="SM00849"/>
    </source>
</evidence>
<dbReference type="GO" id="GO:0017001">
    <property type="term" value="P:antibiotic catabolic process"/>
    <property type="evidence" value="ECO:0007669"/>
    <property type="project" value="UniProtKB-ARBA"/>
</dbReference>
<proteinExistence type="inferred from homology"/>
<sequence length="330" mass="36012">MRHRASWGTWIREFFPNVTALLLMGAVTALATPLAALDEAPFKAEQPLSVSEVAPGVFVHQGRYEIFTPRNSGDTANAGFIVGRDGVAVIDTGGSPRVGRALLAAIRARTKLPIKYVINTHMHPDHVFGNVAFEDEKPVFVGHAKLPRGLAARAERYLAINKELLGDAFDGTRLIPPTDLVKDKQELDLGDRKLSVEAYATAHTDNDVTVLDDKTGTMFLGDLLFSKHVPALDGSIRGWLTLIDKLAARGDIKLAVPGHGPASMPWPSALDAEKRYLSTVADEVRTMIKQGKTLAEAAEKVGLSEKDAWLLFKEYHARNVSAAFAELEWE</sequence>
<dbReference type="Gene3D" id="3.60.15.10">
    <property type="entry name" value="Ribonuclease Z/Hydroxyacylglutathione hydrolase-like"/>
    <property type="match status" value="1"/>
</dbReference>
<name>A0A6I3KQP7_9HYPH</name>
<evidence type="ECO:0000256" key="1">
    <source>
        <dbReference type="ARBA" id="ARBA00005250"/>
    </source>
</evidence>
<reference evidence="3 4" key="1">
    <citation type="submission" date="2019-11" db="EMBL/GenBank/DDBJ databases">
        <title>Identification of a novel strain.</title>
        <authorList>
            <person name="Xu Q."/>
            <person name="Wang G."/>
        </authorList>
    </citation>
    <scope>NUCLEOTIDE SEQUENCE [LARGE SCALE GENOMIC DNA]</scope>
    <source>
        <strain evidence="4">xq</strain>
    </source>
</reference>
<dbReference type="InterPro" id="IPR050855">
    <property type="entry name" value="NDM-1-like"/>
</dbReference>
<dbReference type="SUPFAM" id="SSF56281">
    <property type="entry name" value="Metallo-hydrolase/oxidoreductase"/>
    <property type="match status" value="1"/>
</dbReference>
<gene>
    <name evidence="3" type="ORF">GIW81_17520</name>
</gene>
<dbReference type="EMBL" id="WMBQ01000002">
    <property type="protein sequence ID" value="MTD96142.1"/>
    <property type="molecule type" value="Genomic_DNA"/>
</dbReference>